<evidence type="ECO:0000313" key="1">
    <source>
        <dbReference type="EMBL" id="GAC69360.1"/>
    </source>
</evidence>
<dbReference type="STRING" id="1223545.GS4_24_00040"/>
<dbReference type="eggNOG" id="ENOG502ZN3G">
    <property type="taxonomic scope" value="Bacteria"/>
</dbReference>
<accession>M0QL58</accession>
<dbReference type="SUPFAM" id="SSF52540">
    <property type="entry name" value="P-loop containing nucleoside triphosphate hydrolases"/>
    <property type="match status" value="1"/>
</dbReference>
<dbReference type="AlphaFoldDB" id="M0QL58"/>
<dbReference type="Proteomes" id="UP000011666">
    <property type="component" value="Unassembled WGS sequence"/>
</dbReference>
<proteinExistence type="predicted"/>
<gene>
    <name evidence="1" type="ORF">GS4_24_00040</name>
</gene>
<organism evidence="1 2">
    <name type="scientific">Gordonia soli NBRC 108243</name>
    <dbReference type="NCBI Taxonomy" id="1223545"/>
    <lineage>
        <taxon>Bacteria</taxon>
        <taxon>Bacillati</taxon>
        <taxon>Actinomycetota</taxon>
        <taxon>Actinomycetes</taxon>
        <taxon>Mycobacteriales</taxon>
        <taxon>Gordoniaceae</taxon>
        <taxon>Gordonia</taxon>
    </lineage>
</organism>
<protein>
    <recommendedName>
        <fullName evidence="3">Sulfotransferase family protein</fullName>
    </recommendedName>
</protein>
<keyword evidence="2" id="KW-1185">Reference proteome</keyword>
<dbReference type="InterPro" id="IPR027417">
    <property type="entry name" value="P-loop_NTPase"/>
</dbReference>
<dbReference type="Gene3D" id="3.40.50.300">
    <property type="entry name" value="P-loop containing nucleotide triphosphate hydrolases"/>
    <property type="match status" value="1"/>
</dbReference>
<sequence length="402" mass="44544">MLGRTDADGTVDLVMQRVFLHLGLPKTGTTNLQDRLWRNRDTALADFGLLYPGNLISDHFHAAVHLQPDRYLDWVDPAFAGSWPTMLAQMKNWPQTSLVSHELFSTATPETVDRILADLSFADEVHVIATVRDLARQLASVWQENVKNQRVATFGEFVSSVRAHAGPPGDGSLTPGSEGRLLPEAIEEEPFWEFQDHVRILRTWSERLGAARVHVVTVPARGTDGSLWDRFLSVLEVDGAALTAQVPGTNSSLSAAQAEFLRLLNRRLGPDQIPWERYERVVKGQLVGEILFRSQEGVPQGLSADQRVWVSAHAAAMTGSIRSAGYRVGGDLDDLTVSRVTGPDAKPPTGQAVLDVALDTLSEMVRSAPLPRTRPRWQTEAKNVARRIRRRALSLRTRRTAH</sequence>
<reference evidence="1 2" key="1">
    <citation type="submission" date="2013-01" db="EMBL/GenBank/DDBJ databases">
        <title>Whole genome shotgun sequence of Gordonia soli NBRC 108243.</title>
        <authorList>
            <person name="Isaki-Nakamura S."/>
            <person name="Hosoyama A."/>
            <person name="Tsuchikane K."/>
            <person name="Ando Y."/>
            <person name="Baba S."/>
            <person name="Ohji S."/>
            <person name="Hamada M."/>
            <person name="Tamura T."/>
            <person name="Yamazoe A."/>
            <person name="Yamazaki S."/>
            <person name="Fujita N."/>
        </authorList>
    </citation>
    <scope>NUCLEOTIDE SEQUENCE [LARGE SCALE GENOMIC DNA]</scope>
    <source>
        <strain evidence="1 2">NBRC 108243</strain>
    </source>
</reference>
<name>M0QL58_9ACTN</name>
<dbReference type="EMBL" id="BANX01000024">
    <property type="protein sequence ID" value="GAC69360.1"/>
    <property type="molecule type" value="Genomic_DNA"/>
</dbReference>
<evidence type="ECO:0000313" key="2">
    <source>
        <dbReference type="Proteomes" id="UP000011666"/>
    </source>
</evidence>
<evidence type="ECO:0008006" key="3">
    <source>
        <dbReference type="Google" id="ProtNLM"/>
    </source>
</evidence>
<comment type="caution">
    <text evidence="1">The sequence shown here is derived from an EMBL/GenBank/DDBJ whole genome shotgun (WGS) entry which is preliminary data.</text>
</comment>